<dbReference type="Proteomes" id="UP001165341">
    <property type="component" value="Unassembled WGS sequence"/>
</dbReference>
<dbReference type="AlphaFoldDB" id="A0AA41QYK7"/>
<dbReference type="EMBL" id="JALGAR010000006">
    <property type="protein sequence ID" value="MCI4659549.1"/>
    <property type="molecule type" value="Genomic_DNA"/>
</dbReference>
<organism evidence="1 2">
    <name type="scientific">Cryobacterium zhongshanensis</name>
    <dbReference type="NCBI Taxonomy" id="2928153"/>
    <lineage>
        <taxon>Bacteria</taxon>
        <taxon>Bacillati</taxon>
        <taxon>Actinomycetota</taxon>
        <taxon>Actinomycetes</taxon>
        <taxon>Micrococcales</taxon>
        <taxon>Microbacteriaceae</taxon>
        <taxon>Cryobacterium</taxon>
    </lineage>
</organism>
<reference evidence="1" key="1">
    <citation type="submission" date="2022-03" db="EMBL/GenBank/DDBJ databases">
        <title>Cryobacterium sp. nov. strain ZS14-85, isolated from Antarctic soil.</title>
        <authorList>
            <person name="Li J."/>
            <person name="Niu G."/>
        </authorList>
    </citation>
    <scope>NUCLEOTIDE SEQUENCE</scope>
    <source>
        <strain evidence="1">ZS14-85</strain>
    </source>
</reference>
<comment type="caution">
    <text evidence="1">The sequence shown here is derived from an EMBL/GenBank/DDBJ whole genome shotgun (WGS) entry which is preliminary data.</text>
</comment>
<proteinExistence type="predicted"/>
<protein>
    <submittedName>
        <fullName evidence="1">Uncharacterized protein</fullName>
    </submittedName>
</protein>
<evidence type="ECO:0000313" key="1">
    <source>
        <dbReference type="EMBL" id="MCI4659549.1"/>
    </source>
</evidence>
<gene>
    <name evidence="1" type="ORF">MQH31_17235</name>
</gene>
<accession>A0AA41QYK7</accession>
<evidence type="ECO:0000313" key="2">
    <source>
        <dbReference type="Proteomes" id="UP001165341"/>
    </source>
</evidence>
<keyword evidence="2" id="KW-1185">Reference proteome</keyword>
<dbReference type="RefSeq" id="WP_243013041.1">
    <property type="nucleotide sequence ID" value="NZ_JALGAR010000006.1"/>
</dbReference>
<sequence length="79" mass="8511">MTDDDIPEERHSSFGDQVLGTAAIADADGGFQAHISEGGCCIFCNVSNLDDDVYGPFACITRGQFSYTSETPQRKTSRS</sequence>
<name>A0AA41QYK7_9MICO</name>